<keyword evidence="5" id="KW-1185">Reference proteome</keyword>
<dbReference type="OrthoDB" id="5651290at2"/>
<evidence type="ECO:0000313" key="4">
    <source>
        <dbReference type="Proteomes" id="UP000054921"/>
    </source>
</evidence>
<feature type="chain" id="PRO_5006911967" description="Zinc resistance-associated protein" evidence="1">
    <location>
        <begin position="25"/>
        <end position="148"/>
    </location>
</feature>
<dbReference type="EMBL" id="LNXW01000009">
    <property type="protein sequence ID" value="KTC82377.1"/>
    <property type="molecule type" value="Genomic_DNA"/>
</dbReference>
<evidence type="ECO:0000256" key="1">
    <source>
        <dbReference type="SAM" id="SignalP"/>
    </source>
</evidence>
<organism evidence="2 4">
    <name type="scientific">Legionella cherrii</name>
    <dbReference type="NCBI Taxonomy" id="28084"/>
    <lineage>
        <taxon>Bacteria</taxon>
        <taxon>Pseudomonadati</taxon>
        <taxon>Pseudomonadota</taxon>
        <taxon>Gammaproteobacteria</taxon>
        <taxon>Legionellales</taxon>
        <taxon>Legionellaceae</taxon>
        <taxon>Legionella</taxon>
    </lineage>
</organism>
<accession>A0A0W0SGS5</accession>
<protein>
    <recommendedName>
        <fullName evidence="6">Zinc resistance-associated protein</fullName>
    </recommendedName>
</protein>
<dbReference type="EMBL" id="LR134173">
    <property type="protein sequence ID" value="VEB32456.1"/>
    <property type="molecule type" value="Genomic_DNA"/>
</dbReference>
<dbReference type="RefSeq" id="WP_028380939.1">
    <property type="nucleotide sequence ID" value="NZ_CAAAIT010000003.1"/>
</dbReference>
<keyword evidence="1" id="KW-0732">Signal</keyword>
<evidence type="ECO:0008006" key="6">
    <source>
        <dbReference type="Google" id="ProtNLM"/>
    </source>
</evidence>
<dbReference type="PATRIC" id="fig|28084.5.peg.690"/>
<name>A0A0W0SGS5_9GAMM</name>
<dbReference type="Proteomes" id="UP000277577">
    <property type="component" value="Chromosome"/>
</dbReference>
<sequence length="148" mass="16565">MNIKRFLLINSLALGVLGTSIATAQATATATVASINQPGQYRQHVGKLLTPEQRSELAKIRKNLRAQMAPLIKEKRALSLQIRGKLATPNVKWSDVSRLVEKRNAVNAKINTLWTQTQFQTYQKLGVLLPVHHSHHCRVQNKNLAKKS</sequence>
<evidence type="ECO:0000313" key="5">
    <source>
        <dbReference type="Proteomes" id="UP000277577"/>
    </source>
</evidence>
<dbReference type="STRING" id="28084.Lche_0641"/>
<evidence type="ECO:0000313" key="3">
    <source>
        <dbReference type="EMBL" id="VEB32456.1"/>
    </source>
</evidence>
<dbReference type="Proteomes" id="UP000054921">
    <property type="component" value="Unassembled WGS sequence"/>
</dbReference>
<feature type="signal peptide" evidence="1">
    <location>
        <begin position="1"/>
        <end position="24"/>
    </location>
</feature>
<reference evidence="2 4" key="1">
    <citation type="submission" date="2015-11" db="EMBL/GenBank/DDBJ databases">
        <title>Genomic analysis of 38 Legionella species identifies large and diverse effector repertoires.</title>
        <authorList>
            <person name="Burstein D."/>
            <person name="Amaro F."/>
            <person name="Zusman T."/>
            <person name="Lifshitz Z."/>
            <person name="Cohen O."/>
            <person name="Gilbert J.A."/>
            <person name="Pupko T."/>
            <person name="Shuman H.A."/>
            <person name="Segal G."/>
        </authorList>
    </citation>
    <scope>NUCLEOTIDE SEQUENCE [LARGE SCALE GENOMIC DNA]</scope>
    <source>
        <strain evidence="2 4">ORW</strain>
    </source>
</reference>
<dbReference type="Gene3D" id="1.20.120.1490">
    <property type="match status" value="1"/>
</dbReference>
<proteinExistence type="predicted"/>
<dbReference type="AlphaFoldDB" id="A0A0W0SGS5"/>
<reference evidence="3 5" key="2">
    <citation type="submission" date="2018-12" db="EMBL/GenBank/DDBJ databases">
        <authorList>
            <consortium name="Pathogen Informatics"/>
        </authorList>
    </citation>
    <scope>NUCLEOTIDE SEQUENCE [LARGE SCALE GENOMIC DNA]</scope>
    <source>
        <strain evidence="3 5">NCTC11976</strain>
    </source>
</reference>
<gene>
    <name evidence="2" type="ORF">Lche_0641</name>
    <name evidence="3" type="ORF">NCTC11976_00017</name>
</gene>
<evidence type="ECO:0000313" key="2">
    <source>
        <dbReference type="EMBL" id="KTC82377.1"/>
    </source>
</evidence>